<dbReference type="InterPro" id="IPR003431">
    <property type="entry name" value="B-propeller_Phytase"/>
</dbReference>
<dbReference type="EMBL" id="BMDY01000007">
    <property type="protein sequence ID" value="GGB02287.1"/>
    <property type="molecule type" value="Genomic_DNA"/>
</dbReference>
<feature type="domain" description="BPP" evidence="1">
    <location>
        <begin position="349"/>
        <end position="690"/>
    </location>
</feature>
<keyword evidence="3" id="KW-1185">Reference proteome</keyword>
<sequence>MRKLALSSLVLAAGLSGCGSDDNGQTNPEVLLTSELKTSHSYEDIADAAVWQSASDASLDLLLVSLEGDGLALFDSQGQQVLHAELGEVTSADLRYQITASNGDSIDLVALALPDEQSIAFYSIAHQAKAEPELLSLGELALDFAAEGLCLYKNTTTSELSVIGVSDLGIAKQYKLDFDGANINSTIVDGTGLPQAVRELNVGGKLSACAVDDETANLYIAEQNVGIWAYGADAENVKERKLVDSVAPLGHLEEIEGIGLSYQDDGQGYLVVADEGAGLLFYQRDDLSFSAQTTVVGFDETKTLAVARDGLWLGNSELEQPVYEKLAYASLNTLPELASAPITSSLSHRELSNSNIKLVKSNGETEAVDDDGDAADDPAFWLNQDEPSASLIIATNKQGGLMAYNLDGQLLQYLQEGEPNNVDLRQNIVNWDGSSFTLAAASNRELNTISLYQIQAASNGQEPIVKLPALGEQLDQDQLVSSVDEVYGLCMYLAADDTPYVFVNGKNGVIEQWRLSPSEQGIHGQMVRQLQVESQPEGCVVDDQTATLYVGEEDVGIWSFNAEETASGEATAFASVDGQQLVADIEGLTLYDDGSNKYLLASSQGNNSYVLYDLNQQNQVVGSFAIIADDQQGFDGASDTDGIVATAAYLGEAYPEGLFIAQDWYNVDPNYALQNQNFKLVSFEQIRQAFELP</sequence>
<dbReference type="Gene3D" id="2.120.10.30">
    <property type="entry name" value="TolB, C-terminal domain"/>
    <property type="match status" value="2"/>
</dbReference>
<gene>
    <name evidence="2" type="ORF">GCM10007414_14480</name>
</gene>
<feature type="domain" description="BPP" evidence="1">
    <location>
        <begin position="22"/>
        <end position="338"/>
    </location>
</feature>
<reference evidence="3" key="1">
    <citation type="journal article" date="2019" name="Int. J. Syst. Evol. Microbiol.">
        <title>The Global Catalogue of Microorganisms (GCM) 10K type strain sequencing project: providing services to taxonomists for standard genome sequencing and annotation.</title>
        <authorList>
            <consortium name="The Broad Institute Genomics Platform"/>
            <consortium name="The Broad Institute Genome Sequencing Center for Infectious Disease"/>
            <person name="Wu L."/>
            <person name="Ma J."/>
        </authorList>
    </citation>
    <scope>NUCLEOTIDE SEQUENCE [LARGE SCALE GENOMIC DNA]</scope>
    <source>
        <strain evidence="3">CGMCC 1.10131</strain>
    </source>
</reference>
<protein>
    <submittedName>
        <fullName evidence="2">3-phytase</fullName>
    </submittedName>
</protein>
<accession>A0ABQ1HZL6</accession>
<dbReference type="PROSITE" id="PS51257">
    <property type="entry name" value="PROKAR_LIPOPROTEIN"/>
    <property type="match status" value="1"/>
</dbReference>
<dbReference type="SUPFAM" id="SSF50956">
    <property type="entry name" value="Thermostable phytase (3-phytase)"/>
    <property type="match status" value="2"/>
</dbReference>
<dbReference type="InterPro" id="IPR011042">
    <property type="entry name" value="6-blade_b-propeller_TolB-like"/>
</dbReference>
<dbReference type="Pfam" id="PF02333">
    <property type="entry name" value="Phytase"/>
    <property type="match status" value="2"/>
</dbReference>
<organism evidence="2 3">
    <name type="scientific">Agarivorans gilvus</name>
    <dbReference type="NCBI Taxonomy" id="680279"/>
    <lineage>
        <taxon>Bacteria</taxon>
        <taxon>Pseudomonadati</taxon>
        <taxon>Pseudomonadota</taxon>
        <taxon>Gammaproteobacteria</taxon>
        <taxon>Alteromonadales</taxon>
        <taxon>Alteromonadaceae</taxon>
        <taxon>Agarivorans</taxon>
    </lineage>
</organism>
<dbReference type="RefSeq" id="WP_055734453.1">
    <property type="nucleotide sequence ID" value="NZ_BMDY01000007.1"/>
</dbReference>
<comment type="caution">
    <text evidence="2">The sequence shown here is derived from an EMBL/GenBank/DDBJ whole genome shotgun (WGS) entry which is preliminary data.</text>
</comment>
<proteinExistence type="predicted"/>
<dbReference type="PROSITE" id="PS51662">
    <property type="entry name" value="BP_PHYTASE"/>
    <property type="match status" value="2"/>
</dbReference>
<name>A0ABQ1HZL6_9ALTE</name>
<evidence type="ECO:0000259" key="1">
    <source>
        <dbReference type="PROSITE" id="PS51662"/>
    </source>
</evidence>
<evidence type="ECO:0000313" key="3">
    <source>
        <dbReference type="Proteomes" id="UP000651977"/>
    </source>
</evidence>
<evidence type="ECO:0000313" key="2">
    <source>
        <dbReference type="EMBL" id="GGB02287.1"/>
    </source>
</evidence>
<dbReference type="Proteomes" id="UP000651977">
    <property type="component" value="Unassembled WGS sequence"/>
</dbReference>